<keyword evidence="6" id="KW-0325">Glycoprotein</keyword>
<dbReference type="InterPro" id="IPR010720">
    <property type="entry name" value="Alpha-L-AF_C"/>
</dbReference>
<dbReference type="PANTHER" id="PTHR31776">
    <property type="entry name" value="ALPHA-L-ARABINOFURANOSIDASE 1"/>
    <property type="match status" value="1"/>
</dbReference>
<dbReference type="Pfam" id="PF06964">
    <property type="entry name" value="Alpha-L-AF_C"/>
    <property type="match status" value="1"/>
</dbReference>
<dbReference type="InterPro" id="IPR055235">
    <property type="entry name" value="ASD1_cat"/>
</dbReference>
<evidence type="ECO:0000256" key="5">
    <source>
        <dbReference type="ARBA" id="ARBA00022801"/>
    </source>
</evidence>
<evidence type="ECO:0000256" key="6">
    <source>
        <dbReference type="ARBA" id="ARBA00023180"/>
    </source>
</evidence>
<dbReference type="AlphaFoldDB" id="A0A926ILK3"/>
<dbReference type="Gene3D" id="2.60.120.560">
    <property type="entry name" value="Exo-inulinase, domain 1"/>
    <property type="match status" value="1"/>
</dbReference>
<dbReference type="EC" id="3.2.1.55" evidence="3"/>
<dbReference type="GO" id="GO:0046373">
    <property type="term" value="P:L-arabinose metabolic process"/>
    <property type="evidence" value="ECO:0007669"/>
    <property type="project" value="InterPro"/>
</dbReference>
<organism evidence="8 9">
    <name type="scientific">Jilunia laotingensis</name>
    <dbReference type="NCBI Taxonomy" id="2763675"/>
    <lineage>
        <taxon>Bacteria</taxon>
        <taxon>Pseudomonadati</taxon>
        <taxon>Bacteroidota</taxon>
        <taxon>Bacteroidia</taxon>
        <taxon>Bacteroidales</taxon>
        <taxon>Bacteroidaceae</taxon>
        <taxon>Jilunia</taxon>
    </lineage>
</organism>
<feature type="domain" description="Alpha-L-arabinofuranosidase C-terminal" evidence="7">
    <location>
        <begin position="631"/>
        <end position="801"/>
    </location>
</feature>
<dbReference type="SUPFAM" id="SSF49785">
    <property type="entry name" value="Galactose-binding domain-like"/>
    <property type="match status" value="1"/>
</dbReference>
<dbReference type="InterPro" id="IPR008979">
    <property type="entry name" value="Galactose-bd-like_sf"/>
</dbReference>
<comment type="similarity">
    <text evidence="2">Belongs to the glycosyl hydrolase 51 family.</text>
</comment>
<dbReference type="Pfam" id="PF06439">
    <property type="entry name" value="3keto-disac_hyd"/>
    <property type="match status" value="1"/>
</dbReference>
<dbReference type="InterPro" id="IPR013780">
    <property type="entry name" value="Glyco_hydro_b"/>
</dbReference>
<comment type="catalytic activity">
    <reaction evidence="1">
        <text>Hydrolysis of terminal non-reducing alpha-L-arabinofuranoside residues in alpha-L-arabinosides.</text>
        <dbReference type="EC" id="3.2.1.55"/>
    </reaction>
</comment>
<sequence length="809" mass="92014">MNRLLLIPFLTAALGNGTVFSQAQTANVRIDVDASRIENRIPDYLYGACMEDVNHEVYGGIYNQRIFGESFEEPTPGMIFDDFSIYEGGWSASQGELDVKGTGGSKFVYNPVEMRNGSVEVEIKFDGKSGDNAGLITRVSKEAKGADTFNGYEISLASNGRKVAVGRHEHNFGHIRDIKVDCHPTEWNRLKVVMNDGRMEVFLNDKSIFVHNEDYPNLAKGKVGLRSWNSNVKFRNFRIKTEGIDEELQYRTTSQPEVSLHWIPVQTGDAKAVFIHDKKNAYNTNCSQVIAKKGGTGRVGIANMGLNKWGIAVKEGQKFQGRIYMKGSYRGIVKVALQSADGTREYAMQELQDVTGKWKKFPFELTSDATDDKARFTVYLEDNGKVWIDQVVMMGTGDDLYHNLPFRNDIAEVFANQELTFLRYGGGMINAKGYKFKNMIGDRDKRPQYKGTFYDYSTHGFGIEEFLQYCEAAGIEPCFAVNVDETAQDMADMIEYLNGSETSVWGKKRAENGHPRPYNVKYIEVGNEEVIWGDIREDYEKYTRDFNRIYDAITAKDPNVKVICGAQWRHDSPANMKMVFDAINGKAAYWDYHPWADVLTNGKETEQRLKEMKNFFMQWDPNTEMKCAIFEENGRIHNMQRVLGHVTVQNAVRRMGDFVLTSCAANALQPYEQNDNGWDQGQVFFTPSMVWAMPPYYAQKMASRHHKPYRVFNTAGEELDVTATTDEKREEVVLHVANTQNSVVTADINIKEFGKPSQIKVITLAGRLEDVNTPEQPERIVPQEKTLFATDNLKYDFPAYSYTILVYQK</sequence>
<dbReference type="SUPFAM" id="SSF51445">
    <property type="entry name" value="(Trans)glycosidases"/>
    <property type="match status" value="1"/>
</dbReference>
<dbReference type="SUPFAM" id="SSF51011">
    <property type="entry name" value="Glycosyl hydrolase domain"/>
    <property type="match status" value="1"/>
</dbReference>
<dbReference type="InterPro" id="IPR003305">
    <property type="entry name" value="CenC_carb-bd"/>
</dbReference>
<evidence type="ECO:0000256" key="4">
    <source>
        <dbReference type="ARBA" id="ARBA00022729"/>
    </source>
</evidence>
<evidence type="ECO:0000259" key="7">
    <source>
        <dbReference type="SMART" id="SM00813"/>
    </source>
</evidence>
<evidence type="ECO:0000313" key="9">
    <source>
        <dbReference type="Proteomes" id="UP000651085"/>
    </source>
</evidence>
<dbReference type="EMBL" id="JACRTF010000001">
    <property type="protein sequence ID" value="MBC8595077.1"/>
    <property type="molecule type" value="Genomic_DNA"/>
</dbReference>
<dbReference type="Gene3D" id="2.60.40.1180">
    <property type="entry name" value="Golgi alpha-mannosidase II"/>
    <property type="match status" value="1"/>
</dbReference>
<dbReference type="GO" id="GO:0046556">
    <property type="term" value="F:alpha-L-arabinofuranosidase activity"/>
    <property type="evidence" value="ECO:0007669"/>
    <property type="project" value="UniProtKB-EC"/>
</dbReference>
<accession>A0A926ILK3</accession>
<dbReference type="InterPro" id="IPR017853">
    <property type="entry name" value="GH"/>
</dbReference>
<evidence type="ECO:0000256" key="3">
    <source>
        <dbReference type="ARBA" id="ARBA00012670"/>
    </source>
</evidence>
<dbReference type="Proteomes" id="UP000651085">
    <property type="component" value="Unassembled WGS sequence"/>
</dbReference>
<protein>
    <recommendedName>
        <fullName evidence="3">non-reducing end alpha-L-arabinofuranosidase</fullName>
        <ecNumber evidence="3">3.2.1.55</ecNumber>
    </recommendedName>
</protein>
<evidence type="ECO:0000256" key="2">
    <source>
        <dbReference type="ARBA" id="ARBA00007186"/>
    </source>
</evidence>
<dbReference type="Pfam" id="PF22848">
    <property type="entry name" value="ASD1_dom"/>
    <property type="match status" value="1"/>
</dbReference>
<dbReference type="PANTHER" id="PTHR31776:SF0">
    <property type="entry name" value="ALPHA-L-ARABINOFURANOSIDASE 1"/>
    <property type="match status" value="1"/>
</dbReference>
<evidence type="ECO:0000256" key="1">
    <source>
        <dbReference type="ARBA" id="ARBA00001462"/>
    </source>
</evidence>
<keyword evidence="9" id="KW-1185">Reference proteome</keyword>
<dbReference type="InterPro" id="IPR010496">
    <property type="entry name" value="AL/BT2_dom"/>
</dbReference>
<gene>
    <name evidence="8" type="ORF">H8744_17850</name>
</gene>
<comment type="caution">
    <text evidence="8">The sequence shown here is derived from an EMBL/GenBank/DDBJ whole genome shotgun (WGS) entry which is preliminary data.</text>
</comment>
<dbReference type="InterPro" id="IPR051563">
    <property type="entry name" value="Glycosyl_Hydrolase_51"/>
</dbReference>
<dbReference type="Gene3D" id="3.20.20.80">
    <property type="entry name" value="Glycosidases"/>
    <property type="match status" value="1"/>
</dbReference>
<keyword evidence="5" id="KW-0378">Hydrolase</keyword>
<reference evidence="8" key="1">
    <citation type="submission" date="2020-08" db="EMBL/GenBank/DDBJ databases">
        <title>Genome public.</title>
        <authorList>
            <person name="Liu C."/>
            <person name="Sun Q."/>
        </authorList>
    </citation>
    <scope>NUCLEOTIDE SEQUENCE</scope>
    <source>
        <strain evidence="8">N12</strain>
    </source>
</reference>
<proteinExistence type="inferred from homology"/>
<evidence type="ECO:0000313" key="8">
    <source>
        <dbReference type="EMBL" id="MBC8595077.1"/>
    </source>
</evidence>
<dbReference type="Pfam" id="PF02018">
    <property type="entry name" value="CBM_4_9"/>
    <property type="match status" value="1"/>
</dbReference>
<keyword evidence="4" id="KW-0732">Signal</keyword>
<name>A0A926ILK3_9BACT</name>
<dbReference type="SMART" id="SM00813">
    <property type="entry name" value="Alpha-L-AF_C"/>
    <property type="match status" value="1"/>
</dbReference>